<evidence type="ECO:0000313" key="4">
    <source>
        <dbReference type="Proteomes" id="UP000009168"/>
    </source>
</evidence>
<feature type="compositionally biased region" description="Basic residues" evidence="2">
    <location>
        <begin position="72"/>
        <end position="82"/>
    </location>
</feature>
<dbReference type="OrthoDB" id="2135133at2759"/>
<accession>Q22FZ9</accession>
<proteinExistence type="predicted"/>
<gene>
    <name evidence="3" type="ORF">TTHERM_00721580</name>
</gene>
<sequence length="1041" mass="123147">MQYFTNNYFVFQSNQMPNKNRFFKQIANGKGQRKSNTLSKNNFSFQTNGLLLGNTEYQETSSPSEIDSPSSVKRKRENKGKKKTFLIKSDDNQPQLQKKISKKGYPVEFVEIDQSGILKLGELVEQLFIKYEGYIHLTVIAGKEGSGKSQLLNKLLDISGKQSFQTRKEKEHFQFGTVDLQIFSEPIIIKELNIHCFYLDLQGIDETNISHLKLLLFAFLISDSFIWHTDEQIQYSIHELSVFQQIQEKLQFKFNSTSEEFKIYPHFYYLIKGRTPHSIRINAMSPRGYFKSFIKEELDDYLLKYNFTDISNNSSNYYNNPLYSDFKQQYVQQATTRDFIIKDMKTQEENNKQQNNNILSFDNENDSNNQKQNQQNEMNTFTEALDNSKLSFQQDSQLVKSFKNLSSTQKQNIKQIFNNFYIDKLKLVFYKDSKPQIQRSENKDRQRNISISNNSANSLSFQNQNIYGSSTSSTFTPFSSSNRGYKKPIMSPSLYLKQNIYGPLSSDIQLQNIEKESELQQETIEDVLSWEQYQIQNCKKIYGINYNSRMFLTFIQNLLDQINLGKKISIQQIHFEALLKECEQVSNWCYEQFVEEMLAALGDQMKPLDQLLFISLQIRENTINKYSIYFKQLDFRECSPFIQQRKKLKKHIDSYTKRMFNLYFTTMAGISEIQRKQLSRNLFSQIYESNQTRKEINQQSNDLSINNKITKSPNLSIEQVENENNDFNTSLTQQSFSEQDYTINEIENEEDFESVDGKIKEVHNSRIFLKNNFSTEQQESKVKQLKTQRNIYRSSIENQIGFTRYSSLHQNLKKASGYSQLQQKRSSNPKVSTPSKILISNQEIQLQTPLQTRDTRPSYDGSNQIKEEEQQLSEEACKQNKEKLSRIFNEAITSMRQFTEKYFLQQDECVQYPSISQYQNFIRHTYKKYVEKFTQQYIELYQKIIQQEEFLRFKDLKQMRDILYNRREILSKQDTAITHYIESLKTESQNTQKLIEQTHIFYLKSKDKYKLSLILQQKEEECRKLEEELQRLKGKNKSSQK</sequence>
<keyword evidence="4" id="KW-1185">Reference proteome</keyword>
<feature type="region of interest" description="Disordered" evidence="2">
    <location>
        <begin position="348"/>
        <end position="373"/>
    </location>
</feature>
<name>Q22FZ9_TETTS</name>
<dbReference type="InterPro" id="IPR027417">
    <property type="entry name" value="P-loop_NTPase"/>
</dbReference>
<dbReference type="Proteomes" id="UP000009168">
    <property type="component" value="Unassembled WGS sequence"/>
</dbReference>
<organism evidence="3 4">
    <name type="scientific">Tetrahymena thermophila (strain SB210)</name>
    <dbReference type="NCBI Taxonomy" id="312017"/>
    <lineage>
        <taxon>Eukaryota</taxon>
        <taxon>Sar</taxon>
        <taxon>Alveolata</taxon>
        <taxon>Ciliophora</taxon>
        <taxon>Intramacronucleata</taxon>
        <taxon>Oligohymenophorea</taxon>
        <taxon>Hymenostomatida</taxon>
        <taxon>Tetrahymenina</taxon>
        <taxon>Tetrahymenidae</taxon>
        <taxon>Tetrahymena</taxon>
    </lineage>
</organism>
<dbReference type="InParanoid" id="Q22FZ9"/>
<evidence type="ECO:0000313" key="3">
    <source>
        <dbReference type="EMBL" id="EAR84227.2"/>
    </source>
</evidence>
<feature type="compositionally biased region" description="Low complexity" evidence="2">
    <location>
        <begin position="61"/>
        <end position="71"/>
    </location>
</feature>
<reference evidence="4" key="1">
    <citation type="journal article" date="2006" name="PLoS Biol.">
        <title>Macronuclear genome sequence of the ciliate Tetrahymena thermophila, a model eukaryote.</title>
        <authorList>
            <person name="Eisen J.A."/>
            <person name="Coyne R.S."/>
            <person name="Wu M."/>
            <person name="Wu D."/>
            <person name="Thiagarajan M."/>
            <person name="Wortman J.R."/>
            <person name="Badger J.H."/>
            <person name="Ren Q."/>
            <person name="Amedeo P."/>
            <person name="Jones K.M."/>
            <person name="Tallon L.J."/>
            <person name="Delcher A.L."/>
            <person name="Salzberg S.L."/>
            <person name="Silva J.C."/>
            <person name="Haas B.J."/>
            <person name="Majoros W.H."/>
            <person name="Farzad M."/>
            <person name="Carlton J.M."/>
            <person name="Smith R.K. Jr."/>
            <person name="Garg J."/>
            <person name="Pearlman R.E."/>
            <person name="Karrer K.M."/>
            <person name="Sun L."/>
            <person name="Manning G."/>
            <person name="Elde N.C."/>
            <person name="Turkewitz A.P."/>
            <person name="Asai D.J."/>
            <person name="Wilkes D.E."/>
            <person name="Wang Y."/>
            <person name="Cai H."/>
            <person name="Collins K."/>
            <person name="Stewart B.A."/>
            <person name="Lee S.R."/>
            <person name="Wilamowska K."/>
            <person name="Weinberg Z."/>
            <person name="Ruzzo W.L."/>
            <person name="Wloga D."/>
            <person name="Gaertig J."/>
            <person name="Frankel J."/>
            <person name="Tsao C.-C."/>
            <person name="Gorovsky M.A."/>
            <person name="Keeling P.J."/>
            <person name="Waller R.F."/>
            <person name="Patron N.J."/>
            <person name="Cherry J.M."/>
            <person name="Stover N.A."/>
            <person name="Krieger C.J."/>
            <person name="del Toro C."/>
            <person name="Ryder H.F."/>
            <person name="Williamson S.C."/>
            <person name="Barbeau R.A."/>
            <person name="Hamilton E.P."/>
            <person name="Orias E."/>
        </authorList>
    </citation>
    <scope>NUCLEOTIDE SEQUENCE [LARGE SCALE GENOMIC DNA]</scope>
    <source>
        <strain evidence="4">SB210</strain>
    </source>
</reference>
<dbReference type="SUPFAM" id="SSF52540">
    <property type="entry name" value="P-loop containing nucleoside triphosphate hydrolases"/>
    <property type="match status" value="1"/>
</dbReference>
<dbReference type="KEGG" id="tet:TTHERM_00721580"/>
<evidence type="ECO:0000256" key="1">
    <source>
        <dbReference type="SAM" id="Coils"/>
    </source>
</evidence>
<feature type="coiled-coil region" evidence="1">
    <location>
        <begin position="1008"/>
        <end position="1035"/>
    </location>
</feature>
<protein>
    <submittedName>
        <fullName evidence="3">Uncharacterized protein</fullName>
    </submittedName>
</protein>
<dbReference type="HOGENOM" id="CLU_352163_0_0_1"/>
<feature type="region of interest" description="Disordered" evidence="2">
    <location>
        <begin position="57"/>
        <end position="82"/>
    </location>
</feature>
<dbReference type="EMBL" id="GG662576">
    <property type="protein sequence ID" value="EAR84227.2"/>
    <property type="molecule type" value="Genomic_DNA"/>
</dbReference>
<dbReference type="AlphaFoldDB" id="Q22FZ9"/>
<feature type="region of interest" description="Disordered" evidence="2">
    <location>
        <begin position="849"/>
        <end position="871"/>
    </location>
</feature>
<evidence type="ECO:0000256" key="2">
    <source>
        <dbReference type="SAM" id="MobiDB-lite"/>
    </source>
</evidence>
<keyword evidence="1" id="KW-0175">Coiled coil</keyword>
<dbReference type="GeneID" id="7838108"/>
<dbReference type="RefSeq" id="XP_001031890.2">
    <property type="nucleotide sequence ID" value="XM_001031890.2"/>
</dbReference>